<dbReference type="Pfam" id="PF01663">
    <property type="entry name" value="Phosphodiest"/>
    <property type="match status" value="1"/>
</dbReference>
<dbReference type="SUPFAM" id="SSF53649">
    <property type="entry name" value="Alkaline phosphatase-like"/>
    <property type="match status" value="1"/>
</dbReference>
<dbReference type="InterPro" id="IPR002591">
    <property type="entry name" value="Phosphodiest/P_Trfase"/>
</dbReference>
<accession>A0A1I2F4R1</accession>
<keyword evidence="3" id="KW-1185">Reference proteome</keyword>
<proteinExistence type="predicted"/>
<dbReference type="AlphaFoldDB" id="A0A1I2F4R1"/>
<dbReference type="GO" id="GO:0016787">
    <property type="term" value="F:hydrolase activity"/>
    <property type="evidence" value="ECO:0007669"/>
    <property type="project" value="UniProtKB-ARBA"/>
</dbReference>
<gene>
    <name evidence="2" type="ORF">SAMN04488541_101274</name>
</gene>
<dbReference type="Proteomes" id="UP000199513">
    <property type="component" value="Unassembled WGS sequence"/>
</dbReference>
<feature type="chain" id="PRO_5011515258" evidence="1">
    <location>
        <begin position="20"/>
        <end position="296"/>
    </location>
</feature>
<keyword evidence="1" id="KW-0732">Signal</keyword>
<dbReference type="Gene3D" id="3.40.720.10">
    <property type="entry name" value="Alkaline Phosphatase, subunit A"/>
    <property type="match status" value="1"/>
</dbReference>
<feature type="signal peptide" evidence="1">
    <location>
        <begin position="1"/>
        <end position="19"/>
    </location>
</feature>
<evidence type="ECO:0000313" key="3">
    <source>
        <dbReference type="Proteomes" id="UP000199513"/>
    </source>
</evidence>
<evidence type="ECO:0000313" key="2">
    <source>
        <dbReference type="EMBL" id="SFE99983.1"/>
    </source>
</evidence>
<dbReference type="PANTHER" id="PTHR10151">
    <property type="entry name" value="ECTONUCLEOTIDE PYROPHOSPHATASE/PHOSPHODIESTERASE"/>
    <property type="match status" value="1"/>
</dbReference>
<reference evidence="2 3" key="1">
    <citation type="submission" date="2016-10" db="EMBL/GenBank/DDBJ databases">
        <authorList>
            <person name="de Groot N.N."/>
        </authorList>
    </citation>
    <scope>NUCLEOTIDE SEQUENCE [LARGE SCALE GENOMIC DNA]</scope>
    <source>
        <strain>GEY</strain>
        <strain evidence="3">DSM 9560</strain>
    </source>
</reference>
<dbReference type="OrthoDB" id="279982at2"/>
<dbReference type="RefSeq" id="WP_091543798.1">
    <property type="nucleotide sequence ID" value="NZ_FONY01000012.1"/>
</dbReference>
<dbReference type="InterPro" id="IPR017850">
    <property type="entry name" value="Alkaline_phosphatase_core_sf"/>
</dbReference>
<dbReference type="PANTHER" id="PTHR10151:SF120">
    <property type="entry name" value="BIS(5'-ADENOSYL)-TRIPHOSPHATASE"/>
    <property type="match status" value="1"/>
</dbReference>
<dbReference type="EMBL" id="FONY01000012">
    <property type="protein sequence ID" value="SFE99983.1"/>
    <property type="molecule type" value="Genomic_DNA"/>
</dbReference>
<evidence type="ECO:0000256" key="1">
    <source>
        <dbReference type="SAM" id="SignalP"/>
    </source>
</evidence>
<organism evidence="2 3">
    <name type="scientific">Thermoflexibacter ruber</name>
    <dbReference type="NCBI Taxonomy" id="1003"/>
    <lineage>
        <taxon>Bacteria</taxon>
        <taxon>Pseudomonadati</taxon>
        <taxon>Bacteroidota</taxon>
        <taxon>Cytophagia</taxon>
        <taxon>Cytophagales</taxon>
        <taxon>Thermoflexibacteraceae</taxon>
        <taxon>Thermoflexibacter</taxon>
    </lineage>
</organism>
<dbReference type="STRING" id="1003.SAMN04488541_101274"/>
<sequence length="296" mass="32771">MKKLYLFLLLAFQAIQIFAQTNHHKHIVIIGIDGLGAKGVKEAHTPVLDSLMKVGAYSLQAQSVIPTVSSPNWASILMGATPEEHEITSNAWKRKDIEEKTYCGGKKGETFPTIFKVIRQQYAEADLACFHDWDDFGRLVEQGIPTMIADTKGEDKTLIEAQRYILANKPLLTFIHLDHVDHAGHEFSWESKEYIKAVEKADSMIGRVIQSLRQAQIIENAVLIIVSDHGGKGKGHGKLSIEELTIPFVIAGKGIKKNTEITQKVSNADIAPTVAHLLDCKIPACWTGKAIREAVE</sequence>
<dbReference type="CDD" id="cd00016">
    <property type="entry name" value="ALP_like"/>
    <property type="match status" value="1"/>
</dbReference>
<name>A0A1I2F4R1_9BACT</name>
<protein>
    <submittedName>
        <fullName evidence="2">Type I phosphodiesterase / nucleotide pyrophosphatase</fullName>
    </submittedName>
</protein>